<dbReference type="InterPro" id="IPR014284">
    <property type="entry name" value="RNA_pol_sigma-70_dom"/>
</dbReference>
<sequence>MAIELVNEDVIKQAQLGDQESINIILREYRNLIYLNVRNYFIIGAEQDDLLQEGTIGLLKALKAYQKGKSSFKTFAMICIRRQILTAVKASNTQKNTALNLASGNYIECDGGKEIEYSKGLQSYVNYDPEEIFLTKEKLNNFRSFVNENFSSFEKEVFDYMIKGYSYREIANEMDKSLKTIDNSFQRIKRKSELWISSYQEKHG</sequence>
<dbReference type="InterPro" id="IPR013325">
    <property type="entry name" value="RNA_pol_sigma_r2"/>
</dbReference>
<dbReference type="AlphaFoldDB" id="A0AAX1TQP0"/>
<dbReference type="Pfam" id="PF04542">
    <property type="entry name" value="Sigma70_r2"/>
    <property type="match status" value="1"/>
</dbReference>
<dbReference type="InterPro" id="IPR007627">
    <property type="entry name" value="RNA_pol_sigma70_r2"/>
</dbReference>
<evidence type="ECO:0000256" key="1">
    <source>
        <dbReference type="ARBA" id="ARBA00007788"/>
    </source>
</evidence>
<dbReference type="SUPFAM" id="SSF88946">
    <property type="entry name" value="Sigma2 domain of RNA polymerase sigma factors"/>
    <property type="match status" value="1"/>
</dbReference>
<dbReference type="PIRSF" id="PIRSF002939">
    <property type="entry name" value="RNA_polymerase_sigma-H_factor"/>
    <property type="match status" value="1"/>
</dbReference>
<dbReference type="KEGG" id="ful:C4N20_05370"/>
<dbReference type="Gene3D" id="1.10.1740.10">
    <property type="match status" value="1"/>
</dbReference>
<dbReference type="GeneID" id="78454228"/>
<evidence type="ECO:0000259" key="8">
    <source>
        <dbReference type="PROSITE" id="PS00715"/>
    </source>
</evidence>
<dbReference type="InterPro" id="IPR036388">
    <property type="entry name" value="WH-like_DNA-bd_sf"/>
</dbReference>
<evidence type="ECO:0000256" key="2">
    <source>
        <dbReference type="ARBA" id="ARBA00021245"/>
    </source>
</evidence>
<comment type="similarity">
    <text evidence="1">Belongs to the sigma-70 factor family.</text>
</comment>
<dbReference type="InterPro" id="IPR016032">
    <property type="entry name" value="Sig_transdc_resp-reg_C-effctor"/>
</dbReference>
<keyword evidence="3" id="KW-0805">Transcription regulation</keyword>
<dbReference type="PROSITE" id="PS00715">
    <property type="entry name" value="SIGMA70_1"/>
    <property type="match status" value="1"/>
</dbReference>
<dbReference type="InterPro" id="IPR016371">
    <property type="entry name" value="RNA_pol_sigma-H_factor"/>
</dbReference>
<evidence type="ECO:0000256" key="5">
    <source>
        <dbReference type="ARBA" id="ARBA00023125"/>
    </source>
</evidence>
<evidence type="ECO:0000313" key="9">
    <source>
        <dbReference type="EMBL" id="SQJ14007.1"/>
    </source>
</evidence>
<proteinExistence type="inferred from homology"/>
<keyword evidence="6" id="KW-0804">Transcription</keyword>
<evidence type="ECO:0000256" key="7">
    <source>
        <dbReference type="ARBA" id="ARBA00024701"/>
    </source>
</evidence>
<dbReference type="Proteomes" id="UP000249008">
    <property type="component" value="Chromosome 1"/>
</dbReference>
<dbReference type="InterPro" id="IPR000792">
    <property type="entry name" value="Tscrpt_reg_LuxR_C"/>
</dbReference>
<keyword evidence="4" id="KW-0731">Sigma factor</keyword>
<keyword evidence="5" id="KW-0238">DNA-binding</keyword>
<dbReference type="Pfam" id="PF00196">
    <property type="entry name" value="GerE"/>
    <property type="match status" value="1"/>
</dbReference>
<reference evidence="9 10" key="1">
    <citation type="submission" date="2018-06" db="EMBL/GenBank/DDBJ databases">
        <authorList>
            <consortium name="Pathogen Informatics"/>
            <person name="Doyle S."/>
        </authorList>
    </citation>
    <scope>NUCLEOTIDE SEQUENCE [LARGE SCALE GENOMIC DNA]</scope>
    <source>
        <strain evidence="9 10">NCTC12112</strain>
    </source>
</reference>
<accession>A0AAX1TQP0</accession>
<organism evidence="9 10">
    <name type="scientific">Fusobacterium ulcerans</name>
    <dbReference type="NCBI Taxonomy" id="861"/>
    <lineage>
        <taxon>Bacteria</taxon>
        <taxon>Fusobacteriati</taxon>
        <taxon>Fusobacteriota</taxon>
        <taxon>Fusobacteriia</taxon>
        <taxon>Fusobacteriales</taxon>
        <taxon>Fusobacteriaceae</taxon>
        <taxon>Fusobacterium</taxon>
    </lineage>
</organism>
<dbReference type="GO" id="GO:0006352">
    <property type="term" value="P:DNA-templated transcription initiation"/>
    <property type="evidence" value="ECO:0007669"/>
    <property type="project" value="InterPro"/>
</dbReference>
<dbReference type="PANTHER" id="PTHR30385">
    <property type="entry name" value="SIGMA FACTOR F FLAGELLAR"/>
    <property type="match status" value="1"/>
</dbReference>
<evidence type="ECO:0000313" key="10">
    <source>
        <dbReference type="Proteomes" id="UP000249008"/>
    </source>
</evidence>
<evidence type="ECO:0000256" key="6">
    <source>
        <dbReference type="ARBA" id="ARBA00023163"/>
    </source>
</evidence>
<dbReference type="PANTHER" id="PTHR30385:SF1">
    <property type="entry name" value="RNA POLYMERASE SIGMA-H FACTOR"/>
    <property type="match status" value="1"/>
</dbReference>
<dbReference type="SUPFAM" id="SSF46894">
    <property type="entry name" value="C-terminal effector domain of the bipartite response regulators"/>
    <property type="match status" value="1"/>
</dbReference>
<dbReference type="GO" id="GO:0016987">
    <property type="term" value="F:sigma factor activity"/>
    <property type="evidence" value="ECO:0007669"/>
    <property type="project" value="UniProtKB-KW"/>
</dbReference>
<feature type="domain" description="RNA polymerase sigma-70" evidence="8">
    <location>
        <begin position="49"/>
        <end position="62"/>
    </location>
</feature>
<evidence type="ECO:0000256" key="4">
    <source>
        <dbReference type="ARBA" id="ARBA00023082"/>
    </source>
</evidence>
<gene>
    <name evidence="9" type="primary">sigH_5</name>
    <name evidence="9" type="ORF">NCTC12112_02960</name>
</gene>
<evidence type="ECO:0000256" key="3">
    <source>
        <dbReference type="ARBA" id="ARBA00023015"/>
    </source>
</evidence>
<dbReference type="InterPro" id="IPR000943">
    <property type="entry name" value="RNA_pol_sigma70"/>
</dbReference>
<dbReference type="EMBL" id="LS483487">
    <property type="protein sequence ID" value="SQJ14007.1"/>
    <property type="molecule type" value="Genomic_DNA"/>
</dbReference>
<dbReference type="GO" id="GO:0003677">
    <property type="term" value="F:DNA binding"/>
    <property type="evidence" value="ECO:0007669"/>
    <property type="project" value="UniProtKB-KW"/>
</dbReference>
<protein>
    <recommendedName>
        <fullName evidence="2">RNA polymerase sigma factor SigS</fullName>
    </recommendedName>
</protein>
<name>A0AAX1TQP0_9FUSO</name>
<dbReference type="NCBIfam" id="TIGR02937">
    <property type="entry name" value="sigma70-ECF"/>
    <property type="match status" value="1"/>
</dbReference>
<comment type="function">
    <text evidence="7">Sigma factors are initiation factors that promote the attachment of RNA polymerase to specific initiation sites and are then released. Sigma-S contributes to the protection against external stress, thus playing a role in cellular fitness and survival.</text>
</comment>
<dbReference type="Gene3D" id="1.10.10.10">
    <property type="entry name" value="Winged helix-like DNA-binding domain superfamily/Winged helix DNA-binding domain"/>
    <property type="match status" value="1"/>
</dbReference>
<dbReference type="RefSeq" id="WP_005979691.1">
    <property type="nucleotide sequence ID" value="NZ_CABKNW010000004.1"/>
</dbReference>